<protein>
    <recommendedName>
        <fullName evidence="4">Orn/DAP/Arg decarboxylase 2 N-terminal domain-containing protein</fullName>
    </recommendedName>
</protein>
<dbReference type="Proteomes" id="UP000277582">
    <property type="component" value="Unassembled WGS sequence"/>
</dbReference>
<feature type="domain" description="Orn/DAP/Arg decarboxylase 2 N-terminal" evidence="4">
    <location>
        <begin position="40"/>
        <end position="283"/>
    </location>
</feature>
<dbReference type="GO" id="GO:0009089">
    <property type="term" value="P:lysine biosynthetic process via diaminopimelate"/>
    <property type="evidence" value="ECO:0007669"/>
    <property type="project" value="TreeGrafter"/>
</dbReference>
<evidence type="ECO:0000313" key="8">
    <source>
        <dbReference type="Proteomes" id="UP000316217"/>
    </source>
</evidence>
<gene>
    <name evidence="5" type="ORF">D6D85_14860</name>
    <name evidence="6" type="ORF">EF810_05330</name>
</gene>
<dbReference type="PANTHER" id="PTHR43727:SF2">
    <property type="entry name" value="GROUP IV DECARBOXYLASE"/>
    <property type="match status" value="1"/>
</dbReference>
<dbReference type="Pfam" id="PF02784">
    <property type="entry name" value="Orn_Arg_deC_N"/>
    <property type="match status" value="1"/>
</dbReference>
<reference evidence="6 8" key="2">
    <citation type="journal article" date="2019" name="Nat. Microbiol.">
        <title>Wide diversity of methane and short-chain alkane metabolisms in uncultured archaea.</title>
        <authorList>
            <person name="Borrel G."/>
            <person name="Adam P.S."/>
            <person name="McKay L.J."/>
            <person name="Chen L.X."/>
            <person name="Sierra-Garcia I.N."/>
            <person name="Sieber C.M."/>
            <person name="Letourneur Q."/>
            <person name="Ghozlane A."/>
            <person name="Andersen G.L."/>
            <person name="Li W.J."/>
            <person name="Hallam S.J."/>
            <person name="Muyzer G."/>
            <person name="de Oliveira V.M."/>
            <person name="Inskeep W.P."/>
            <person name="Banfield J.F."/>
            <person name="Gribaldo S."/>
        </authorList>
    </citation>
    <scope>NUCLEOTIDE SEQUENCE [LARGE SCALE GENOMIC DNA]</scope>
    <source>
        <strain evidence="6">NM4</strain>
    </source>
</reference>
<evidence type="ECO:0000256" key="2">
    <source>
        <dbReference type="ARBA" id="ARBA00022898"/>
    </source>
</evidence>
<accession>A0A3R9QB32</accession>
<reference evidence="5 7" key="1">
    <citation type="submission" date="2018-10" db="EMBL/GenBank/DDBJ databases">
        <title>Co-occurring genomic capacity for anaerobic methane metabolism and dissimilatory sulfite reduction discovered in the Korarchaeota.</title>
        <authorList>
            <person name="Mckay L.J."/>
            <person name="Dlakic M."/>
            <person name="Fields M.W."/>
            <person name="Delmont T.O."/>
            <person name="Eren A.M."/>
            <person name="Jay Z.J."/>
            <person name="Klingelsmith K.B."/>
            <person name="Rusch D.B."/>
            <person name="Inskeep W.P."/>
        </authorList>
    </citation>
    <scope>NUCLEOTIDE SEQUENCE [LARGE SCALE GENOMIC DNA]</scope>
    <source>
        <strain evidence="5 7">MDKW</strain>
    </source>
</reference>
<dbReference type="Proteomes" id="UP000316217">
    <property type="component" value="Unassembled WGS sequence"/>
</dbReference>
<feature type="modified residue" description="N6-(pyridoxal phosphate)lysine" evidence="3">
    <location>
        <position position="66"/>
    </location>
</feature>
<dbReference type="InterPro" id="IPR022644">
    <property type="entry name" value="De-COase2_N"/>
</dbReference>
<evidence type="ECO:0000256" key="1">
    <source>
        <dbReference type="ARBA" id="ARBA00001933"/>
    </source>
</evidence>
<keyword evidence="2 3" id="KW-0663">Pyridoxal phosphate</keyword>
<dbReference type="AlphaFoldDB" id="A0A3R9QB32"/>
<dbReference type="EMBL" id="RXII01000082">
    <property type="protein sequence ID" value="RZN60951.1"/>
    <property type="molecule type" value="Genomic_DNA"/>
</dbReference>
<sequence>MRIKDGLKGRCMNLSGLDESFLMDIAGEHGTPVYLFFKSKIVERYKAFQETAAKYFGDFSIAYSYKANRLYDVCSTFKELSAMADVLSDLELDVAERVGLDPAMIIFNSPYKTDEEISRSIKMGIGSLNIDSLEELKRVEFLVERANSGLNIGIRMRPKIPPPKTFALPAHFGLDREDLLKAVAKIRGNKKLFFTQIHSHVGTQISELNVFRQNAAFLDETADFLEEKGIEVPALNVGGGYPLKETPGLLDPNTPDLDDVMQEIRRGLRGKRHIIFEPGRFLVGPAGLMLTKVVSVKKDWNGNQLVVVDTSLYFVNSASYVSHRIIPVGMGGAEEETDVYGSSCASIDLIRAGVDLPKLKEGDLLAIMDCGAYSVFLAPDFHRKRPKVLFVDEKGLREVRE</sequence>
<dbReference type="SUPFAM" id="SSF51419">
    <property type="entry name" value="PLP-binding barrel"/>
    <property type="match status" value="1"/>
</dbReference>
<dbReference type="InterPro" id="IPR000183">
    <property type="entry name" value="Orn/DAP/Arg_de-COase"/>
</dbReference>
<evidence type="ECO:0000256" key="3">
    <source>
        <dbReference type="PIRSR" id="PIRSR600183-50"/>
    </source>
</evidence>
<evidence type="ECO:0000313" key="6">
    <source>
        <dbReference type="EMBL" id="RZN60951.1"/>
    </source>
</evidence>
<evidence type="ECO:0000313" key="5">
    <source>
        <dbReference type="EMBL" id="RSN71938.1"/>
    </source>
</evidence>
<keyword evidence="7" id="KW-1185">Reference proteome</keyword>
<comment type="caution">
    <text evidence="5">The sequence shown here is derived from an EMBL/GenBank/DDBJ whole genome shotgun (WGS) entry which is preliminary data.</text>
</comment>
<dbReference type="EMBL" id="RCOS01000165">
    <property type="protein sequence ID" value="RSN71938.1"/>
    <property type="molecule type" value="Genomic_DNA"/>
</dbReference>
<comment type="cofactor">
    <cofactor evidence="1 3">
        <name>pyridoxal 5'-phosphate</name>
        <dbReference type="ChEBI" id="CHEBI:597326"/>
    </cofactor>
</comment>
<proteinExistence type="predicted"/>
<dbReference type="Gene3D" id="3.20.20.10">
    <property type="entry name" value="Alanine racemase"/>
    <property type="match status" value="1"/>
</dbReference>
<evidence type="ECO:0000313" key="7">
    <source>
        <dbReference type="Proteomes" id="UP000277582"/>
    </source>
</evidence>
<name>A0A3R9QB32_9CREN</name>
<dbReference type="GO" id="GO:0008836">
    <property type="term" value="F:diaminopimelate decarboxylase activity"/>
    <property type="evidence" value="ECO:0007669"/>
    <property type="project" value="TreeGrafter"/>
</dbReference>
<dbReference type="InterPro" id="IPR029066">
    <property type="entry name" value="PLP-binding_barrel"/>
</dbReference>
<evidence type="ECO:0000259" key="4">
    <source>
        <dbReference type="Pfam" id="PF02784"/>
    </source>
</evidence>
<dbReference type="PANTHER" id="PTHR43727">
    <property type="entry name" value="DIAMINOPIMELATE DECARBOXYLASE"/>
    <property type="match status" value="1"/>
</dbReference>
<dbReference type="PRINTS" id="PR01179">
    <property type="entry name" value="ODADCRBXLASE"/>
</dbReference>
<dbReference type="InterPro" id="IPR009006">
    <property type="entry name" value="Ala_racemase/Decarboxylase_C"/>
</dbReference>
<dbReference type="Gene3D" id="2.40.37.10">
    <property type="entry name" value="Lyase, Ornithine Decarboxylase, Chain A, domain 1"/>
    <property type="match status" value="1"/>
</dbReference>
<organism evidence="5 7">
    <name type="scientific">Candidatus Methanodesulfokora washburnensis</name>
    <dbReference type="NCBI Taxonomy" id="2478471"/>
    <lineage>
        <taxon>Archaea</taxon>
        <taxon>Thermoproteota</taxon>
        <taxon>Candidatus Korarchaeia</taxon>
        <taxon>Candidatus Korarchaeia incertae sedis</taxon>
        <taxon>Candidatus Methanodesulfokora</taxon>
    </lineage>
</organism>
<dbReference type="SUPFAM" id="SSF50621">
    <property type="entry name" value="Alanine racemase C-terminal domain-like"/>
    <property type="match status" value="1"/>
</dbReference>
<feature type="active site" description="Proton donor" evidence="3">
    <location>
        <position position="344"/>
    </location>
</feature>